<evidence type="ECO:0000313" key="3">
    <source>
        <dbReference type="EMBL" id="CAK0801493.1"/>
    </source>
</evidence>
<dbReference type="EMBL" id="CAUYUJ010002595">
    <property type="protein sequence ID" value="CAK0801493.1"/>
    <property type="molecule type" value="Genomic_DNA"/>
</dbReference>
<dbReference type="InterPro" id="IPR036397">
    <property type="entry name" value="RNaseH_sf"/>
</dbReference>
<dbReference type="SUPFAM" id="SSF53098">
    <property type="entry name" value="Ribonuclease H-like"/>
    <property type="match status" value="1"/>
</dbReference>
<dbReference type="InterPro" id="IPR012337">
    <property type="entry name" value="RNaseH-like_sf"/>
</dbReference>
<sequence>MINKSIKQISDFEDLTQAVEAAIPESSTFMNQANLNFEPELDHLKEDDRAEKSLTNMEIVTLMGSHLLTRMGQREVRGKLQHSAPLVIVIKPPKDIYNAKLKEKISKEMLTYFYYEQDMNSRDWEDPLIKKLKRLPDVGEDGALRKGRKYFSNLPNEAIEYAKLLSQEFVNRPPHTALGDTDDSLQELVGALVRTIIKMKTTKELGKHTEDKCTACCAAPTTPTTAPKDEKSTDPHVKQQVRKIHENMGYCSNENLVMVLKYGKARQAFNEAAQKLGCPSCEANKRPKLAKPFKAPTTYQFSDVIGMDIFFVLGPENTAEVPMLNIVCHGTGHQVAIPLPGRHGLQIRRHYRAFWKRVYGVPRMIVIDGEKGFSAGEFPEAAEGDGSGIKVTSAASPWQAGKTERAGGTWKETFYRTRQKFNTNNWEDFYELVDAVNVAMGESVRRGGFTPYQRIFGRPSRLPEKILEEGSPSLSTVPRAMNGDTELARSIDMRKAAMAAYIEAECSEKWRRALQRRTRPTRGTICQPGDRCYFWRSSTDKLPTSSWHGPARVIQVELPSTVWCSYQGGLLKRSPEQLRHANEAEVAAWEHIDNAMKEELNTENRGRRKDEDLTRQDQPPDDLEVPHVAPPEPAADDQGAASQPPITEIEKAADVNPELIPMAPKYYDHLDDVPFSIKENVDSPTSAIPVRERIAVIEEKVNKEAEAPPKKKVKKVKAPVVSSVMLTNTNQRLRKEFTEKSLLNTYKHQPYIAAKRREWGNIKNAQAIRLLPPAEADKVRQDPDRASRIMGSRWVLTDKGGNPEEVDASKRQLMFMSDGTWRMAKASWTVQGHTDPDLLDLETYSPVVGKDSVFLILQILCSTKRTLQLADITSALTAGDPLDRSQGSLYVEPPRTGIPDVEGGSLVELLEAVYGLGDAPLQWLSASTKYAKEIGLQGSIFDICVFYLRDEKGLHGIMGLTVDDIVGGGDVLFDTACQKLRERFPFGAWRHKSGKYTGKELQQNEDNTEITISQSFSSSSIQLLINIATERRKGPHSAVSPEELHQARSLCGSISFLARESRPDLSGPVSLLQGKMPNLVVGDLLETNRIGRMTNEFSSVILKIKHIPFHEMAFVVFNDAAWANARDGASQAGCIVFATQRNILKGEPAIISIQSWKSHKLKRKCAHQFGAEMPAISEGMVMGELIRTMLLEIMDSGFDLMRLYMLASMFPVISAADSRGGYDHVTNPKAGLAEDKRAAIDVAIVRAAMQRPEVHLRWIEGTSQLTDPLTKRKGESALLRQALHDGEYGIIADSIVLRRRYEDRVRRQKKEPANFAVTSCCFSGLHLYEMDCTGTLGATSNVDDLNYEPEAYKRLRETQQIFRERPEASRLNQAGMRSRSCTGSEQ</sequence>
<dbReference type="PROSITE" id="PS50994">
    <property type="entry name" value="INTEGRASE"/>
    <property type="match status" value="1"/>
</dbReference>
<dbReference type="Gene3D" id="3.30.420.10">
    <property type="entry name" value="Ribonuclease H-like superfamily/Ribonuclease H"/>
    <property type="match status" value="1"/>
</dbReference>
<keyword evidence="4" id="KW-1185">Reference proteome</keyword>
<feature type="region of interest" description="Disordered" evidence="1">
    <location>
        <begin position="1367"/>
        <end position="1386"/>
    </location>
</feature>
<evidence type="ECO:0000256" key="1">
    <source>
        <dbReference type="SAM" id="MobiDB-lite"/>
    </source>
</evidence>
<feature type="compositionally biased region" description="Basic and acidic residues" evidence="1">
    <location>
        <begin position="598"/>
        <end position="615"/>
    </location>
</feature>
<comment type="caution">
    <text evidence="3">The sequence shown here is derived from an EMBL/GenBank/DDBJ whole genome shotgun (WGS) entry which is preliminary data.</text>
</comment>
<evidence type="ECO:0000313" key="4">
    <source>
        <dbReference type="Proteomes" id="UP001189429"/>
    </source>
</evidence>
<protein>
    <recommendedName>
        <fullName evidence="2">Integrase catalytic domain-containing protein</fullName>
    </recommendedName>
</protein>
<proteinExistence type="predicted"/>
<gene>
    <name evidence="3" type="ORF">PCOR1329_LOCUS9352</name>
</gene>
<organism evidence="3 4">
    <name type="scientific">Prorocentrum cordatum</name>
    <dbReference type="NCBI Taxonomy" id="2364126"/>
    <lineage>
        <taxon>Eukaryota</taxon>
        <taxon>Sar</taxon>
        <taxon>Alveolata</taxon>
        <taxon>Dinophyceae</taxon>
        <taxon>Prorocentrales</taxon>
        <taxon>Prorocentraceae</taxon>
        <taxon>Prorocentrum</taxon>
    </lineage>
</organism>
<dbReference type="Proteomes" id="UP001189429">
    <property type="component" value="Unassembled WGS sequence"/>
</dbReference>
<name>A0ABN9Q6U1_9DINO</name>
<feature type="domain" description="Integrase catalytic" evidence="2">
    <location>
        <begin position="292"/>
        <end position="459"/>
    </location>
</feature>
<accession>A0ABN9Q6U1</accession>
<dbReference type="InterPro" id="IPR001584">
    <property type="entry name" value="Integrase_cat-core"/>
</dbReference>
<reference evidence="3" key="1">
    <citation type="submission" date="2023-10" db="EMBL/GenBank/DDBJ databases">
        <authorList>
            <person name="Chen Y."/>
            <person name="Shah S."/>
            <person name="Dougan E. K."/>
            <person name="Thang M."/>
            <person name="Chan C."/>
        </authorList>
    </citation>
    <scope>NUCLEOTIDE SEQUENCE [LARGE SCALE GENOMIC DNA]</scope>
</reference>
<dbReference type="InterPro" id="IPR013103">
    <property type="entry name" value="RVT_2"/>
</dbReference>
<feature type="region of interest" description="Disordered" evidence="1">
    <location>
        <begin position="598"/>
        <end position="642"/>
    </location>
</feature>
<evidence type="ECO:0000259" key="2">
    <source>
        <dbReference type="PROSITE" id="PS50994"/>
    </source>
</evidence>
<dbReference type="Pfam" id="PF07727">
    <property type="entry name" value="RVT_2"/>
    <property type="match status" value="1"/>
</dbReference>